<dbReference type="InterPro" id="IPR009057">
    <property type="entry name" value="Homeodomain-like_sf"/>
</dbReference>
<protein>
    <submittedName>
        <fullName evidence="5">Helix-turn-helix transcriptional regulator</fullName>
    </submittedName>
</protein>
<proteinExistence type="predicted"/>
<dbReference type="SMART" id="SM00342">
    <property type="entry name" value="HTH_ARAC"/>
    <property type="match status" value="1"/>
</dbReference>
<keyword evidence="2" id="KW-0238">DNA-binding</keyword>
<accession>A0A927CB20</accession>
<dbReference type="Pfam" id="PF02311">
    <property type="entry name" value="AraC_binding"/>
    <property type="match status" value="1"/>
</dbReference>
<keyword evidence="3" id="KW-0804">Transcription</keyword>
<dbReference type="InterPro" id="IPR003313">
    <property type="entry name" value="AraC-bd"/>
</dbReference>
<keyword evidence="6" id="KW-1185">Reference proteome</keyword>
<comment type="caution">
    <text evidence="5">The sequence shown here is derived from an EMBL/GenBank/DDBJ whole genome shotgun (WGS) entry which is preliminary data.</text>
</comment>
<sequence>MQEPSRHEPCEPVKITVEAGTVLFEVGLDIGFFRPDDYDWDQQLSHNHADFEIHLVQLGRCVMLIEDQQHELPEGTYCVIPPGTYHSQLSNKHDQVRKICLRFHYRAAADRNSQARNPEAETFLQVLNGMTFYKQTDSSGTLQSLMTAIKRELLEKPVGYRAKTISLLAQLLIDLIRTAPHAPAEEYRQAVPLNPDDNRTGLIDAYFAAHYNEAVKEEELARRLNVSTRQLHRILNELYRTSFRRKLLETRMKIAMELLTNTDRPVHDIAAAVGYQSPGNFHAAFRLHVGMTPTAYRKQQNPKD</sequence>
<dbReference type="Gene3D" id="2.60.120.10">
    <property type="entry name" value="Jelly Rolls"/>
    <property type="match status" value="1"/>
</dbReference>
<dbReference type="InterPro" id="IPR020449">
    <property type="entry name" value="Tscrpt_reg_AraC-type_HTH"/>
</dbReference>
<dbReference type="SUPFAM" id="SSF46689">
    <property type="entry name" value="Homeodomain-like"/>
    <property type="match status" value="1"/>
</dbReference>
<dbReference type="EMBL" id="JACXJA010000014">
    <property type="protein sequence ID" value="MBD2862721.1"/>
    <property type="molecule type" value="Genomic_DNA"/>
</dbReference>
<dbReference type="PANTHER" id="PTHR43280">
    <property type="entry name" value="ARAC-FAMILY TRANSCRIPTIONAL REGULATOR"/>
    <property type="match status" value="1"/>
</dbReference>
<evidence type="ECO:0000313" key="6">
    <source>
        <dbReference type="Proteomes" id="UP000639396"/>
    </source>
</evidence>
<dbReference type="GO" id="GO:0003700">
    <property type="term" value="F:DNA-binding transcription factor activity"/>
    <property type="evidence" value="ECO:0007669"/>
    <property type="project" value="InterPro"/>
</dbReference>
<dbReference type="PROSITE" id="PS01124">
    <property type="entry name" value="HTH_ARAC_FAMILY_2"/>
    <property type="match status" value="1"/>
</dbReference>
<organism evidence="5 6">
    <name type="scientific">Paenibacillus oceani</name>
    <dbReference type="NCBI Taxonomy" id="2772510"/>
    <lineage>
        <taxon>Bacteria</taxon>
        <taxon>Bacillati</taxon>
        <taxon>Bacillota</taxon>
        <taxon>Bacilli</taxon>
        <taxon>Bacillales</taxon>
        <taxon>Paenibacillaceae</taxon>
        <taxon>Paenibacillus</taxon>
    </lineage>
</organism>
<keyword evidence="1" id="KW-0805">Transcription regulation</keyword>
<dbReference type="InterPro" id="IPR014710">
    <property type="entry name" value="RmlC-like_jellyroll"/>
</dbReference>
<evidence type="ECO:0000313" key="5">
    <source>
        <dbReference type="EMBL" id="MBD2862721.1"/>
    </source>
</evidence>
<dbReference type="InterPro" id="IPR018060">
    <property type="entry name" value="HTH_AraC"/>
</dbReference>
<dbReference type="PROSITE" id="PS00041">
    <property type="entry name" value="HTH_ARAC_FAMILY_1"/>
    <property type="match status" value="1"/>
</dbReference>
<dbReference type="AlphaFoldDB" id="A0A927CB20"/>
<gene>
    <name evidence="5" type="ORF">IDH45_12080</name>
</gene>
<evidence type="ECO:0000256" key="3">
    <source>
        <dbReference type="ARBA" id="ARBA00023163"/>
    </source>
</evidence>
<reference evidence="5" key="1">
    <citation type="submission" date="2020-09" db="EMBL/GenBank/DDBJ databases">
        <title>A novel bacterium of genus Paenibacillus, isolated from South China Sea.</title>
        <authorList>
            <person name="Huang H."/>
            <person name="Mo K."/>
            <person name="Hu Y."/>
        </authorList>
    </citation>
    <scope>NUCLEOTIDE SEQUENCE</scope>
    <source>
        <strain evidence="5">IB182363</strain>
    </source>
</reference>
<dbReference type="InterPro" id="IPR018062">
    <property type="entry name" value="HTH_AraC-typ_CS"/>
</dbReference>
<evidence type="ECO:0000256" key="1">
    <source>
        <dbReference type="ARBA" id="ARBA00023015"/>
    </source>
</evidence>
<dbReference type="Gene3D" id="1.10.10.60">
    <property type="entry name" value="Homeodomain-like"/>
    <property type="match status" value="1"/>
</dbReference>
<dbReference type="Pfam" id="PF12833">
    <property type="entry name" value="HTH_18"/>
    <property type="match status" value="1"/>
</dbReference>
<dbReference type="SUPFAM" id="SSF51215">
    <property type="entry name" value="Regulatory protein AraC"/>
    <property type="match status" value="1"/>
</dbReference>
<evidence type="ECO:0000256" key="2">
    <source>
        <dbReference type="ARBA" id="ARBA00023125"/>
    </source>
</evidence>
<dbReference type="InterPro" id="IPR037923">
    <property type="entry name" value="HTH-like"/>
</dbReference>
<dbReference type="PANTHER" id="PTHR43280:SF2">
    <property type="entry name" value="HTH-TYPE TRANSCRIPTIONAL REGULATOR EXSA"/>
    <property type="match status" value="1"/>
</dbReference>
<dbReference type="Proteomes" id="UP000639396">
    <property type="component" value="Unassembled WGS sequence"/>
</dbReference>
<dbReference type="GO" id="GO:0043565">
    <property type="term" value="F:sequence-specific DNA binding"/>
    <property type="evidence" value="ECO:0007669"/>
    <property type="project" value="InterPro"/>
</dbReference>
<name>A0A927CB20_9BACL</name>
<dbReference type="RefSeq" id="WP_190927855.1">
    <property type="nucleotide sequence ID" value="NZ_JACXJA010000014.1"/>
</dbReference>
<evidence type="ECO:0000259" key="4">
    <source>
        <dbReference type="PROSITE" id="PS01124"/>
    </source>
</evidence>
<dbReference type="PRINTS" id="PR00032">
    <property type="entry name" value="HTHARAC"/>
</dbReference>
<feature type="domain" description="HTH araC/xylS-type" evidence="4">
    <location>
        <begin position="201"/>
        <end position="299"/>
    </location>
</feature>